<dbReference type="OrthoDB" id="2015447at2759"/>
<dbReference type="PANTHER" id="PTHR11530">
    <property type="entry name" value="D-AMINO ACID OXIDASE"/>
    <property type="match status" value="1"/>
</dbReference>
<evidence type="ECO:0000256" key="1">
    <source>
        <dbReference type="ARBA" id="ARBA00001974"/>
    </source>
</evidence>
<dbReference type="PANTHER" id="PTHR11530:SF11">
    <property type="entry name" value="D-ASPARTATE OXIDASE"/>
    <property type="match status" value="1"/>
</dbReference>
<evidence type="ECO:0000256" key="3">
    <source>
        <dbReference type="ARBA" id="ARBA00022630"/>
    </source>
</evidence>
<keyword evidence="5" id="KW-0560">Oxidoreductase</keyword>
<dbReference type="GO" id="GO:0003884">
    <property type="term" value="F:D-amino-acid oxidase activity"/>
    <property type="evidence" value="ECO:0007669"/>
    <property type="project" value="InterPro"/>
</dbReference>
<dbReference type="GO" id="GO:0071949">
    <property type="term" value="F:FAD binding"/>
    <property type="evidence" value="ECO:0007669"/>
    <property type="project" value="InterPro"/>
</dbReference>
<comment type="cofactor">
    <cofactor evidence="1">
        <name>FAD</name>
        <dbReference type="ChEBI" id="CHEBI:57692"/>
    </cofactor>
</comment>
<name>A0A9W6XTY5_9STRA</name>
<keyword evidence="8" id="KW-1185">Reference proteome</keyword>
<dbReference type="InterPro" id="IPR023209">
    <property type="entry name" value="DAO"/>
</dbReference>
<dbReference type="InterPro" id="IPR006076">
    <property type="entry name" value="FAD-dep_OxRdtase"/>
</dbReference>
<accession>A0A9W6XTY5</accession>
<keyword evidence="4" id="KW-0274">FAD</keyword>
<sequence length="196" mass="21643">MRWLHEEIRKLGGTFQQRRVKSLDEEDCDLLVHCSVLAGLAAKDLAGDDTVFPIRGQIINVHNPKLNELKMSVNKDGDHAYIIPRPNGDVVLGGTAQENNWSTENDTPNAEGVWERCCQLCPEVRNSVVMAKKAGLRPGRRGGVRLELEPVPTTRGAVLIHNYGHSGSGHTLHWGCAQEVVGLAKQYFPDNFASKL</sequence>
<protein>
    <submittedName>
        <fullName evidence="7">Unnamed protein product</fullName>
    </submittedName>
</protein>
<keyword evidence="3" id="KW-0285">Flavoprotein</keyword>
<comment type="similarity">
    <text evidence="2">Belongs to the DAMOX/DASOX family.</text>
</comment>
<comment type="caution">
    <text evidence="7">The sequence shown here is derived from an EMBL/GenBank/DDBJ whole genome shotgun (WGS) entry which is preliminary data.</text>
</comment>
<organism evidence="7 8">
    <name type="scientific">Phytophthora fragariaefolia</name>
    <dbReference type="NCBI Taxonomy" id="1490495"/>
    <lineage>
        <taxon>Eukaryota</taxon>
        <taxon>Sar</taxon>
        <taxon>Stramenopiles</taxon>
        <taxon>Oomycota</taxon>
        <taxon>Peronosporomycetes</taxon>
        <taxon>Peronosporales</taxon>
        <taxon>Peronosporaceae</taxon>
        <taxon>Phytophthora</taxon>
    </lineage>
</organism>
<dbReference type="SUPFAM" id="SSF54373">
    <property type="entry name" value="FAD-linked reductases, C-terminal domain"/>
    <property type="match status" value="1"/>
</dbReference>
<dbReference type="SUPFAM" id="SSF51971">
    <property type="entry name" value="Nucleotide-binding domain"/>
    <property type="match status" value="1"/>
</dbReference>
<gene>
    <name evidence="7" type="ORF">Pfra01_001653600</name>
</gene>
<dbReference type="PROSITE" id="PS00677">
    <property type="entry name" value="DAO"/>
    <property type="match status" value="1"/>
</dbReference>
<dbReference type="GO" id="GO:0019478">
    <property type="term" value="P:D-amino acid catabolic process"/>
    <property type="evidence" value="ECO:0007669"/>
    <property type="project" value="TreeGrafter"/>
</dbReference>
<dbReference type="Pfam" id="PF01266">
    <property type="entry name" value="DAO"/>
    <property type="match status" value="1"/>
</dbReference>
<dbReference type="Proteomes" id="UP001165121">
    <property type="component" value="Unassembled WGS sequence"/>
</dbReference>
<proteinExistence type="inferred from homology"/>
<evidence type="ECO:0000313" key="7">
    <source>
        <dbReference type="EMBL" id="GMF45756.1"/>
    </source>
</evidence>
<dbReference type="GO" id="GO:0005737">
    <property type="term" value="C:cytoplasm"/>
    <property type="evidence" value="ECO:0007669"/>
    <property type="project" value="TreeGrafter"/>
</dbReference>
<dbReference type="InterPro" id="IPR006181">
    <property type="entry name" value="D-amino_acid_oxidase_CS"/>
</dbReference>
<feature type="domain" description="FAD dependent oxidoreductase" evidence="6">
    <location>
        <begin position="1"/>
        <end position="181"/>
    </location>
</feature>
<dbReference type="Gene3D" id="3.30.9.10">
    <property type="entry name" value="D-Amino Acid Oxidase, subunit A, domain 2"/>
    <property type="match status" value="1"/>
</dbReference>
<evidence type="ECO:0000259" key="6">
    <source>
        <dbReference type="Pfam" id="PF01266"/>
    </source>
</evidence>
<dbReference type="AlphaFoldDB" id="A0A9W6XTY5"/>
<evidence type="ECO:0000256" key="5">
    <source>
        <dbReference type="ARBA" id="ARBA00023002"/>
    </source>
</evidence>
<evidence type="ECO:0000256" key="2">
    <source>
        <dbReference type="ARBA" id="ARBA00006730"/>
    </source>
</evidence>
<reference evidence="7" key="1">
    <citation type="submission" date="2023-04" db="EMBL/GenBank/DDBJ databases">
        <title>Phytophthora fragariaefolia NBRC 109709.</title>
        <authorList>
            <person name="Ichikawa N."/>
            <person name="Sato H."/>
            <person name="Tonouchi N."/>
        </authorList>
    </citation>
    <scope>NUCLEOTIDE SEQUENCE</scope>
    <source>
        <strain evidence="7">NBRC 109709</strain>
    </source>
</reference>
<evidence type="ECO:0000256" key="4">
    <source>
        <dbReference type="ARBA" id="ARBA00022827"/>
    </source>
</evidence>
<dbReference type="EMBL" id="BSXT01001881">
    <property type="protein sequence ID" value="GMF45756.1"/>
    <property type="molecule type" value="Genomic_DNA"/>
</dbReference>
<evidence type="ECO:0000313" key="8">
    <source>
        <dbReference type="Proteomes" id="UP001165121"/>
    </source>
</evidence>